<reference evidence="1" key="1">
    <citation type="submission" date="2017-04" db="EMBL/GenBank/DDBJ databases">
        <title>Unveiling RNA virosphere associated with marine microorganisms.</title>
        <authorList>
            <person name="Urayama S."/>
            <person name="Takaki Y."/>
            <person name="Nishi S."/>
            <person name="Yoshida Y."/>
            <person name="Deguchi S."/>
            <person name="Takai K."/>
            <person name="Nunoura T."/>
        </authorList>
    </citation>
    <scope>NUCLEOTIDE SEQUENCE</scope>
</reference>
<dbReference type="InterPro" id="IPR027417">
    <property type="entry name" value="P-loop_NTPase"/>
</dbReference>
<protein>
    <submittedName>
        <fullName evidence="1">Uncharacterized protein</fullName>
    </submittedName>
</protein>
<accession>A0A2V0RA14</accession>
<name>A0A2V0RA14_9ZZZZ</name>
<dbReference type="Gene3D" id="3.40.50.300">
    <property type="entry name" value="P-loop containing nucleotide triphosphate hydrolases"/>
    <property type="match status" value="1"/>
</dbReference>
<comment type="caution">
    <text evidence="1">The sequence shown here is derived from an EMBL/GenBank/DDBJ whole genome shotgun (WGS) entry which is preliminary data.</text>
</comment>
<evidence type="ECO:0000313" key="1">
    <source>
        <dbReference type="EMBL" id="GBH22041.1"/>
    </source>
</evidence>
<dbReference type="AlphaFoldDB" id="A0A2V0RA14"/>
<sequence>MPAIWIAGPSGSGKTTLANKFYFGSPGIDLDVFGVRIHNPKASSGWDWYVDPRILVTPVMKGSIVAAGIMSNWREIAQLPWDAIVYLYGDAKVLAARGVERDARQRRPPQFCKSELDYRAAAVEWMSVTASEMLQLGRTHVHALDWGKGVGALHSSILGIMKAIGRSRHKPKTFDSIEEVRSNVAKIAT</sequence>
<proteinExistence type="predicted"/>
<dbReference type="EMBL" id="BDQA01000567">
    <property type="protein sequence ID" value="GBH22041.1"/>
    <property type="molecule type" value="Genomic_RNA"/>
</dbReference>
<dbReference type="SUPFAM" id="SSF52540">
    <property type="entry name" value="P-loop containing nucleoside triphosphate hydrolases"/>
    <property type="match status" value="1"/>
</dbReference>
<organism evidence="1">
    <name type="scientific">viral metagenome</name>
    <dbReference type="NCBI Taxonomy" id="1070528"/>
    <lineage>
        <taxon>unclassified sequences</taxon>
        <taxon>metagenomes</taxon>
        <taxon>organismal metagenomes</taxon>
    </lineage>
</organism>